<dbReference type="Proteomes" id="UP000028091">
    <property type="component" value="Unassembled WGS sequence"/>
</dbReference>
<feature type="transmembrane region" description="Helical" evidence="6">
    <location>
        <begin position="224"/>
        <end position="245"/>
    </location>
</feature>
<dbReference type="RefSeq" id="WP_034316674.1">
    <property type="nucleotide sequence ID" value="NZ_JOTP01000001.1"/>
</dbReference>
<feature type="transmembrane region" description="Helical" evidence="6">
    <location>
        <begin position="182"/>
        <end position="203"/>
    </location>
</feature>
<dbReference type="InterPro" id="IPR002797">
    <property type="entry name" value="Polysacc_synth"/>
</dbReference>
<gene>
    <name evidence="7" type="ORF">BA70_00330</name>
</gene>
<comment type="subcellular location">
    <subcellularLocation>
        <location evidence="1">Cell membrane</location>
        <topology evidence="1">Multi-pass membrane protein</topology>
    </subcellularLocation>
</comment>
<feature type="transmembrane region" description="Helical" evidence="6">
    <location>
        <begin position="83"/>
        <end position="105"/>
    </location>
</feature>
<comment type="caution">
    <text evidence="7">The sequence shown here is derived from an EMBL/GenBank/DDBJ whole genome shotgun (WGS) entry which is preliminary data.</text>
</comment>
<keyword evidence="4 6" id="KW-1133">Transmembrane helix</keyword>
<proteinExistence type="predicted"/>
<dbReference type="GO" id="GO:0005886">
    <property type="term" value="C:plasma membrane"/>
    <property type="evidence" value="ECO:0007669"/>
    <property type="project" value="UniProtKB-SubCell"/>
</dbReference>
<feature type="transmembrane region" description="Helical" evidence="6">
    <location>
        <begin position="433"/>
        <end position="457"/>
    </location>
</feature>
<reference evidence="7 8" key="1">
    <citation type="submission" date="2012-09" db="EMBL/GenBank/DDBJ databases">
        <title>Genome Sequence of Bacillus sp. DW5-4.</title>
        <authorList>
            <person name="Lai Q."/>
            <person name="Liu Y."/>
            <person name="Shao Z."/>
        </authorList>
    </citation>
    <scope>NUCLEOTIDE SEQUENCE [LARGE SCALE GENOMIC DNA]</scope>
    <source>
        <strain evidence="7 8">DW5-4</strain>
    </source>
</reference>
<evidence type="ECO:0000256" key="3">
    <source>
        <dbReference type="ARBA" id="ARBA00022692"/>
    </source>
</evidence>
<dbReference type="PANTHER" id="PTHR30250">
    <property type="entry name" value="PST FAMILY PREDICTED COLANIC ACID TRANSPORTER"/>
    <property type="match status" value="1"/>
</dbReference>
<name>A0A081LFP5_9BACI</name>
<keyword evidence="8" id="KW-1185">Reference proteome</keyword>
<feature type="transmembrane region" description="Helical" evidence="6">
    <location>
        <begin position="125"/>
        <end position="148"/>
    </location>
</feature>
<feature type="transmembrane region" description="Helical" evidence="6">
    <location>
        <begin position="51"/>
        <end position="71"/>
    </location>
</feature>
<dbReference type="CDD" id="cd12082">
    <property type="entry name" value="MATE_like"/>
    <property type="match status" value="1"/>
</dbReference>
<evidence type="ECO:0000256" key="4">
    <source>
        <dbReference type="ARBA" id="ARBA00022989"/>
    </source>
</evidence>
<feature type="transmembrane region" description="Helical" evidence="6">
    <location>
        <begin position="340"/>
        <end position="360"/>
    </location>
</feature>
<feature type="transmembrane region" description="Helical" evidence="6">
    <location>
        <begin position="463"/>
        <end position="482"/>
    </location>
</feature>
<dbReference type="OrthoDB" id="3224024at2"/>
<evidence type="ECO:0000256" key="1">
    <source>
        <dbReference type="ARBA" id="ARBA00004651"/>
    </source>
</evidence>
<sequence>MNRAFLYNVSANLMTFVLMMLMSVCLTPYIVHTLGVEAFGLIQLTQNMINYLSVITASLSAVVVRFFSVAAHKGEMEKAQRYLASYFVSSIFLSISLFLLCIVLSQQMVNWLHVPVHLVKDTQIAFILGGLLFMLNFVMSGIGAAPFYANKLYVSSAGQAIQMFCRALVIVLLFTLTTPTIWHIPLAAVIGSLAAMGVGIYYFKKLIPWFSFKWRHVSFSSSLTLVRSGVWHSFEQMGILLFLQIDLLMTNLLMGAEATGQYAAILQFPLLLRTLAGTLAVVFAPTITRFYSNQDKQGLVQYAASAMKWSGLFVAFPAALLGGLAGPLMLLWLGPAFEELKWLLMIHAAYLCLTLMFLPLTYVPTAFNRLKVPAVATLILGASNVLLAYGLTHMLQLGLYGIASAGAIVLLIKNIVFLPFYTSKITKQKRTIFYKHTLVPLVGALLIWGVCAGIQFVYDVTSWWELFCIGGLCFIVYMGYLYQFAGTKQERMQLVRKVKQAAAERAVSR</sequence>
<dbReference type="InterPro" id="IPR050833">
    <property type="entry name" value="Poly_Biosynth_Transport"/>
</dbReference>
<feature type="transmembrane region" description="Helical" evidence="6">
    <location>
        <begin position="372"/>
        <end position="391"/>
    </location>
</feature>
<accession>A0A081LFP5</accession>
<feature type="transmembrane region" description="Helical" evidence="6">
    <location>
        <begin position="397"/>
        <end position="421"/>
    </location>
</feature>
<dbReference type="eggNOG" id="COG2244">
    <property type="taxonomic scope" value="Bacteria"/>
</dbReference>
<feature type="transmembrane region" description="Helical" evidence="6">
    <location>
        <begin position="12"/>
        <end position="31"/>
    </location>
</feature>
<evidence type="ECO:0000313" key="7">
    <source>
        <dbReference type="EMBL" id="KEP28071.1"/>
    </source>
</evidence>
<evidence type="ECO:0000256" key="5">
    <source>
        <dbReference type="ARBA" id="ARBA00023136"/>
    </source>
</evidence>
<feature type="transmembrane region" description="Helical" evidence="6">
    <location>
        <begin position="160"/>
        <end position="176"/>
    </location>
</feature>
<dbReference type="AlphaFoldDB" id="A0A081LFP5"/>
<protein>
    <submittedName>
        <fullName evidence="7">Membrane protein</fullName>
    </submittedName>
</protein>
<keyword evidence="5 6" id="KW-0472">Membrane</keyword>
<organism evidence="7 8">
    <name type="scientific">Bacillus zhangzhouensis</name>
    <dbReference type="NCBI Taxonomy" id="1178540"/>
    <lineage>
        <taxon>Bacteria</taxon>
        <taxon>Bacillati</taxon>
        <taxon>Bacillota</taxon>
        <taxon>Bacilli</taxon>
        <taxon>Bacillales</taxon>
        <taxon>Bacillaceae</taxon>
        <taxon>Bacillus</taxon>
    </lineage>
</organism>
<evidence type="ECO:0000256" key="2">
    <source>
        <dbReference type="ARBA" id="ARBA00022475"/>
    </source>
</evidence>
<feature type="transmembrane region" description="Helical" evidence="6">
    <location>
        <begin position="312"/>
        <end position="334"/>
    </location>
</feature>
<dbReference type="PANTHER" id="PTHR30250:SF26">
    <property type="entry name" value="PSMA PROTEIN"/>
    <property type="match status" value="1"/>
</dbReference>
<keyword evidence="3 6" id="KW-0812">Transmembrane</keyword>
<dbReference type="EMBL" id="JOTP01000001">
    <property type="protein sequence ID" value="KEP28071.1"/>
    <property type="molecule type" value="Genomic_DNA"/>
</dbReference>
<feature type="transmembrane region" description="Helical" evidence="6">
    <location>
        <begin position="265"/>
        <end position="291"/>
    </location>
</feature>
<evidence type="ECO:0000313" key="8">
    <source>
        <dbReference type="Proteomes" id="UP000028091"/>
    </source>
</evidence>
<keyword evidence="2" id="KW-1003">Cell membrane</keyword>
<dbReference type="Pfam" id="PF01943">
    <property type="entry name" value="Polysacc_synt"/>
    <property type="match status" value="1"/>
</dbReference>
<evidence type="ECO:0000256" key="6">
    <source>
        <dbReference type="SAM" id="Phobius"/>
    </source>
</evidence>